<accession>A0A645FNI7</accession>
<comment type="caution">
    <text evidence="1">The sequence shown here is derived from an EMBL/GenBank/DDBJ whole genome shotgun (WGS) entry which is preliminary data.</text>
</comment>
<organism evidence="1">
    <name type="scientific">bioreactor metagenome</name>
    <dbReference type="NCBI Taxonomy" id="1076179"/>
    <lineage>
        <taxon>unclassified sequences</taxon>
        <taxon>metagenomes</taxon>
        <taxon>ecological metagenomes</taxon>
    </lineage>
</organism>
<name>A0A645FNI7_9ZZZZ</name>
<sequence length="69" mass="8360">MCLADYIQSEVNLIYCCISANYNKYYNDNYNYNYNYNYNQKTTLKITLKSLIYVLRKYHQEAGSKWCLV</sequence>
<dbReference type="EMBL" id="VSSQ01061853">
    <property type="protein sequence ID" value="MPN15142.1"/>
    <property type="molecule type" value="Genomic_DNA"/>
</dbReference>
<reference evidence="1" key="1">
    <citation type="submission" date="2019-08" db="EMBL/GenBank/DDBJ databases">
        <authorList>
            <person name="Kucharzyk K."/>
            <person name="Murdoch R.W."/>
            <person name="Higgins S."/>
            <person name="Loffler F."/>
        </authorList>
    </citation>
    <scope>NUCLEOTIDE SEQUENCE</scope>
</reference>
<dbReference type="AlphaFoldDB" id="A0A645FNI7"/>
<evidence type="ECO:0000313" key="1">
    <source>
        <dbReference type="EMBL" id="MPN15142.1"/>
    </source>
</evidence>
<protein>
    <submittedName>
        <fullName evidence="1">Uncharacterized protein</fullName>
    </submittedName>
</protein>
<proteinExistence type="predicted"/>
<gene>
    <name evidence="1" type="ORF">SDC9_162471</name>
</gene>